<proteinExistence type="inferred from homology"/>
<dbReference type="GO" id="GO:0042351">
    <property type="term" value="P:'de novo' GDP-L-fucose biosynthetic process"/>
    <property type="evidence" value="ECO:0007669"/>
    <property type="project" value="UniProtKB-UniRule"/>
</dbReference>
<dbReference type="HAMAP" id="MF_00956">
    <property type="entry name" value="GDP_fucose_synth"/>
    <property type="match status" value="1"/>
</dbReference>
<dbReference type="SUPFAM" id="SSF51735">
    <property type="entry name" value="NAD(P)-binding Rossmann-fold domains"/>
    <property type="match status" value="1"/>
</dbReference>
<dbReference type="InterPro" id="IPR036291">
    <property type="entry name" value="NAD(P)-bd_dom_sf"/>
</dbReference>
<protein>
    <recommendedName>
        <fullName evidence="5">GDP-L-fucose synthase</fullName>
        <ecNumber evidence="5">1.1.1.271</ecNumber>
    </recommendedName>
    <alternativeName>
        <fullName evidence="5">GDP-4-keto-6-deoxy-D-mannose-3,5-epimerase-4-reductase</fullName>
    </alternativeName>
</protein>
<dbReference type="PANTHER" id="PTHR43238">
    <property type="entry name" value="GDP-L-FUCOSE SYNTHASE"/>
    <property type="match status" value="1"/>
</dbReference>
<comment type="caution">
    <text evidence="7">The sequence shown here is derived from an EMBL/GenBank/DDBJ whole genome shotgun (WGS) entry which is preliminary data.</text>
</comment>
<dbReference type="Gene3D" id="3.40.50.720">
    <property type="entry name" value="NAD(P)-binding Rossmann-like Domain"/>
    <property type="match status" value="1"/>
</dbReference>
<comment type="function">
    <text evidence="5">Catalyzes the two-step NADP-dependent conversion of GDP-4-dehydro-6-deoxy-D-mannose to GDP-fucose, involving an epimerase and a reductase reaction.</text>
</comment>
<keyword evidence="3 5" id="KW-0560">Oxidoreductase</keyword>
<feature type="site" description="Important for catalytic activity" evidence="5">
    <location>
        <position position="108"/>
    </location>
</feature>
<name>K1XWK0_9BACT</name>
<dbReference type="InterPro" id="IPR001509">
    <property type="entry name" value="Epimerase_deHydtase"/>
</dbReference>
<keyword evidence="4 5" id="KW-0413">Isomerase</keyword>
<evidence type="ECO:0000313" key="7">
    <source>
        <dbReference type="EMBL" id="EKD24793.1"/>
    </source>
</evidence>
<dbReference type="GO" id="GO:0070401">
    <property type="term" value="F:NADP+ binding"/>
    <property type="evidence" value="ECO:0007669"/>
    <property type="project" value="UniProtKB-UniRule"/>
</dbReference>
<dbReference type="EMBL" id="AMFJ01036158">
    <property type="protein sequence ID" value="EKD24793.1"/>
    <property type="molecule type" value="Genomic_DNA"/>
</dbReference>
<evidence type="ECO:0000256" key="2">
    <source>
        <dbReference type="ARBA" id="ARBA00022857"/>
    </source>
</evidence>
<feature type="binding site" evidence="5">
    <location>
        <position position="210"/>
    </location>
    <ligand>
        <name>substrate</name>
    </ligand>
</feature>
<sequence>MQKQSKIYIAWHNWLVGGAILKKLQSEWYINLIYKTHEELDLMDQKATKIFFETEKPEYVFLAAAKVWGIGAITTYPADFIYQNLQIQNNVIYNSYASWVKKLLFLGSSCIYPKACPQPIKEEYLLTSKLEPTNEPYSIAKIAWIKICQSYNRQYGTNFISCMPTNLYWPWDNFDLHNSHVLPWMMRKFHEAKINNISEVILWWDWTPYREFLYVGDMADACIFLMENFNPTKEQNEEWDIFFNIGTWKDITIKELAELMKKITGYEGKITWDTSKPNGTPRKLLDVSKLEKIWRHYTTDLEEGILKAYTFYLKNYT</sequence>
<evidence type="ECO:0000259" key="6">
    <source>
        <dbReference type="Pfam" id="PF01370"/>
    </source>
</evidence>
<evidence type="ECO:0000256" key="5">
    <source>
        <dbReference type="HAMAP-Rule" id="MF_00956"/>
    </source>
</evidence>
<feature type="active site" description="Proton donor/acceptor" evidence="5">
    <location>
        <position position="137"/>
    </location>
</feature>
<dbReference type="UniPathway" id="UPA00128">
    <property type="reaction ID" value="UER00191"/>
</dbReference>
<keyword evidence="5" id="KW-0511">Multifunctional enzyme</keyword>
<dbReference type="Gene3D" id="3.90.25.10">
    <property type="entry name" value="UDP-galactose 4-epimerase, domain 1"/>
    <property type="match status" value="1"/>
</dbReference>
<comment type="pathway">
    <text evidence="5">Nucleotide-sugar biosynthesis; GDP-L-fucose biosynthesis via de novo pathway; GDP-L-fucose from GDP-alpha-D-mannose: step 2/2.</text>
</comment>
<feature type="binding site" evidence="5">
    <location>
        <position position="180"/>
    </location>
    <ligand>
        <name>NADP(+)</name>
        <dbReference type="ChEBI" id="CHEBI:58349"/>
    </ligand>
</feature>
<feature type="domain" description="NAD-dependent epimerase/dehydratase" evidence="6">
    <location>
        <begin position="36"/>
        <end position="234"/>
    </location>
</feature>
<keyword evidence="2 5" id="KW-0521">NADP</keyword>
<accession>K1XWK0</accession>
<gene>
    <name evidence="5" type="primary">fcl</name>
    <name evidence="7" type="ORF">ACD_80C00151G0008</name>
</gene>
<feature type="binding site" evidence="5">
    <location>
        <begin position="106"/>
        <end position="109"/>
    </location>
    <ligand>
        <name>NADP(+)</name>
        <dbReference type="ChEBI" id="CHEBI:58349"/>
    </ligand>
</feature>
<feature type="site" description="Important for catalytic activity" evidence="5">
    <location>
        <position position="110"/>
    </location>
</feature>
<dbReference type="EC" id="1.1.1.271" evidence="5"/>
<dbReference type="InterPro" id="IPR028614">
    <property type="entry name" value="GDP_fucose/colitose_synth"/>
</dbReference>
<feature type="binding site" evidence="5">
    <location>
        <position position="188"/>
    </location>
    <ligand>
        <name>substrate</name>
    </ligand>
</feature>
<feature type="binding site" evidence="5">
    <location>
        <position position="203"/>
    </location>
    <ligand>
        <name>substrate</name>
    </ligand>
</feature>
<dbReference type="Pfam" id="PF01370">
    <property type="entry name" value="Epimerase"/>
    <property type="match status" value="1"/>
</dbReference>
<dbReference type="GO" id="GO:0016853">
    <property type="term" value="F:isomerase activity"/>
    <property type="evidence" value="ECO:0007669"/>
    <property type="project" value="UniProtKB-KW"/>
</dbReference>
<evidence type="ECO:0000256" key="3">
    <source>
        <dbReference type="ARBA" id="ARBA00023002"/>
    </source>
</evidence>
<dbReference type="PANTHER" id="PTHR43238:SF1">
    <property type="entry name" value="GDP-L-FUCOSE SYNTHASE"/>
    <property type="match status" value="1"/>
</dbReference>
<comment type="caution">
    <text evidence="5">Lacks conserved residue(s) required for the propagation of feature annotation.</text>
</comment>
<comment type="similarity">
    <text evidence="1 5">Belongs to the NAD(P)-dependent epimerase/dehydratase family. Fucose synthase subfamily.</text>
</comment>
<reference evidence="7" key="1">
    <citation type="journal article" date="2012" name="Science">
        <title>Fermentation, hydrogen, and sulfur metabolism in multiple uncultivated bacterial phyla.</title>
        <authorList>
            <person name="Wrighton K.C."/>
            <person name="Thomas B.C."/>
            <person name="Sharon I."/>
            <person name="Miller C.S."/>
            <person name="Castelle C.J."/>
            <person name="VerBerkmoes N.C."/>
            <person name="Wilkins M.J."/>
            <person name="Hettich R.L."/>
            <person name="Lipton M.S."/>
            <person name="Williams K.H."/>
            <person name="Long P.E."/>
            <person name="Banfield J.F."/>
        </authorList>
    </citation>
    <scope>NUCLEOTIDE SEQUENCE [LARGE SCALE GENOMIC DNA]</scope>
</reference>
<dbReference type="GO" id="GO:0050577">
    <property type="term" value="F:GDP-L-fucose synthase activity"/>
    <property type="evidence" value="ECO:0007669"/>
    <property type="project" value="UniProtKB-UniRule"/>
</dbReference>
<dbReference type="AlphaFoldDB" id="K1XWK0"/>
<dbReference type="CDD" id="cd05239">
    <property type="entry name" value="GDP_FS_SDR_e"/>
    <property type="match status" value="1"/>
</dbReference>
<comment type="catalytic activity">
    <reaction evidence="5">
        <text>GDP-beta-L-fucose + NADP(+) = GDP-4-dehydro-alpha-D-rhamnose + NADPH + H(+)</text>
        <dbReference type="Rhea" id="RHEA:18885"/>
        <dbReference type="ChEBI" id="CHEBI:15378"/>
        <dbReference type="ChEBI" id="CHEBI:57273"/>
        <dbReference type="ChEBI" id="CHEBI:57783"/>
        <dbReference type="ChEBI" id="CHEBI:57964"/>
        <dbReference type="ChEBI" id="CHEBI:58349"/>
        <dbReference type="EC" id="1.1.1.271"/>
    </reaction>
</comment>
<evidence type="ECO:0000256" key="1">
    <source>
        <dbReference type="ARBA" id="ARBA00005959"/>
    </source>
</evidence>
<feature type="binding site" evidence="5">
    <location>
        <position position="141"/>
    </location>
    <ligand>
        <name>NADP(+)</name>
        <dbReference type="ChEBI" id="CHEBI:58349"/>
    </ligand>
</feature>
<feature type="binding site" evidence="5">
    <location>
        <begin position="164"/>
        <end position="167"/>
    </location>
    <ligand>
        <name>NADP(+)</name>
        <dbReference type="ChEBI" id="CHEBI:58349"/>
    </ligand>
</feature>
<organism evidence="7">
    <name type="scientific">uncultured bacterium</name>
    <name type="common">gcode 4</name>
    <dbReference type="NCBI Taxonomy" id="1234023"/>
    <lineage>
        <taxon>Bacteria</taxon>
        <taxon>environmental samples</taxon>
    </lineage>
</organism>
<evidence type="ECO:0000256" key="4">
    <source>
        <dbReference type="ARBA" id="ARBA00023235"/>
    </source>
</evidence>